<dbReference type="InterPro" id="IPR011992">
    <property type="entry name" value="EF-hand-dom_pair"/>
</dbReference>
<dbReference type="InterPro" id="IPR015943">
    <property type="entry name" value="WD40/YVTN_repeat-like_dom_sf"/>
</dbReference>
<feature type="compositionally biased region" description="Polar residues" evidence="7">
    <location>
        <begin position="131"/>
        <end position="149"/>
    </location>
</feature>
<comment type="subcellular location">
    <subcellularLocation>
        <location evidence="1">Cell projection</location>
        <location evidence="1">Cilium</location>
    </subcellularLocation>
</comment>
<keyword evidence="4" id="KW-0966">Cell projection</keyword>
<feature type="compositionally biased region" description="Polar residues" evidence="7">
    <location>
        <begin position="79"/>
        <end position="89"/>
    </location>
</feature>
<proteinExistence type="predicted"/>
<dbReference type="SUPFAM" id="SSF50998">
    <property type="entry name" value="Quinoprotein alcohol dehydrogenase-like"/>
    <property type="match status" value="1"/>
</dbReference>
<dbReference type="PANTHER" id="PTHR13720:SF13">
    <property type="entry name" value="CILIA- AND FLAGELLA-ASSOCIATED PROTEIN 251"/>
    <property type="match status" value="1"/>
</dbReference>
<dbReference type="OrthoDB" id="4899631at2759"/>
<protein>
    <recommendedName>
        <fullName evidence="5">Cilia- and flagella-associated protein 251</fullName>
    </recommendedName>
</protein>
<dbReference type="InterPro" id="IPR050630">
    <property type="entry name" value="WD_repeat_EMAP"/>
</dbReference>
<evidence type="ECO:0000256" key="1">
    <source>
        <dbReference type="ARBA" id="ARBA00004138"/>
    </source>
</evidence>
<sequence length="1108" mass="124348">MADADKEIPTQEETVGDQKEPVQTPDAQTDANGGDKNQDEEEQKDKSLEQVGTSEEQKEDAQESSELKDEKTNEKQENDAQPEQTTEQVQDTDENKQQETTPEESQPQETTEKQEPQETTTESQPQEETTDTAAPTESQTLGNQTQSTRPSSASKKVPSPPPPTETGKTASIADTKTIDTVVIPEAPKIPSPDRPQSELEEKIATTALNIVWSFGLNRNIQVLNLTDDNRKLIMYACAHVGVLFDFENNRQHILQGHSNPLTCTCVSEDKRWLATGDKGVDSMVIIWDTYTGIPVQTIFDNDQDGGVVAMAMTPDARYLATLSSGPTQVLSIWNWTVDGESPMCTAELNPKFGLQNFILFNPDDIHYLVTNSESQVIFYHWNDGHMEYYAPPLTDQDFNKQVGRYSQSIFQRNSSRVLTATHIGNLVVWDNNKPLTKLVSSEPSADKKALKIIKLQDRGINVLTTTDKFIVLGDMAGHVKFFDQSLKLVHWYQDFHLGPATAISFAHYPDFQAVAKDGTNYPPDATIEARKFVIRDFVVGSSIAVFGNVTADGTKVDLIHREHDAAIHALSAHPTKPYLIIGSYAGLIKIWDYEKKQVVVTRQFERGCLIRCCSFDPKGQYIAIGFVNGQLRVVDSITLEDELSEPFRYARYAITHLAFSHDSQYLATADGEYTVSVYKRQRGVEVDPYVYLGRYRAHYKEIKDLMFGIHLDNNQPRLMSLGMDRVLVEYDLENSSKDDLKITSSDRIEQSAVPQCMTWYPPITKEHFVLTANDQYKFKLYNATTKMCRKTLLGPTYGTPVKRMEVVPTADPVKDKRYLAYVTTDKVGLSMLPLDGNPHNAMALITHPGGVENMVCSYDGKYLFTAGGADATVHMWEINVSVLEAQSRLGGEDLIPFYGLLEGGRDGELFRELEDYFYYAQIRSQGVNAMDKREVSVKIPLSEVPFVMRAMGFYPSEQEIEDMLNEVKFSRYVETGQYIEDIDLGDFIKLYINHRPAFGLDPGKLLTAFETLGIQTSQGNAIERGDLLDMLQTKGEHMTEYELAEYLTTLLGFNAEGGSSELQEFEVNTAGDIIDQNLPHHITGEMFANEVLGFSMYNRELMSAGSET</sequence>
<feature type="region of interest" description="Disordered" evidence="7">
    <location>
        <begin position="1"/>
        <end position="196"/>
    </location>
</feature>
<dbReference type="EMBL" id="CAJPWZ010000079">
    <property type="protein sequence ID" value="CAG2185258.1"/>
    <property type="molecule type" value="Genomic_DNA"/>
</dbReference>
<keyword evidence="9" id="KW-1185">Reference proteome</keyword>
<dbReference type="Proteomes" id="UP000683360">
    <property type="component" value="Unassembled WGS sequence"/>
</dbReference>
<feature type="compositionally biased region" description="Low complexity" evidence="7">
    <location>
        <begin position="98"/>
        <end position="109"/>
    </location>
</feature>
<keyword evidence="3" id="KW-0677">Repeat</keyword>
<name>A0A8S3PR51_MYTED</name>
<evidence type="ECO:0000256" key="4">
    <source>
        <dbReference type="ARBA" id="ARBA00023273"/>
    </source>
</evidence>
<dbReference type="SMART" id="SM00320">
    <property type="entry name" value="WD40"/>
    <property type="match status" value="6"/>
</dbReference>
<feature type="repeat" description="WD" evidence="6">
    <location>
        <begin position="560"/>
        <end position="601"/>
    </location>
</feature>
<dbReference type="SUPFAM" id="SSF101908">
    <property type="entry name" value="Putative isomerase YbhE"/>
    <property type="match status" value="1"/>
</dbReference>
<evidence type="ECO:0000256" key="2">
    <source>
        <dbReference type="ARBA" id="ARBA00022574"/>
    </source>
</evidence>
<keyword evidence="2 6" id="KW-0853">WD repeat</keyword>
<feature type="compositionally biased region" description="Basic and acidic residues" evidence="7">
    <location>
        <begin position="55"/>
        <end position="78"/>
    </location>
</feature>
<evidence type="ECO:0000313" key="8">
    <source>
        <dbReference type="EMBL" id="CAG2185258.1"/>
    </source>
</evidence>
<comment type="caution">
    <text evidence="8">The sequence shown here is derived from an EMBL/GenBank/DDBJ whole genome shotgun (WGS) entry which is preliminary data.</text>
</comment>
<dbReference type="PROSITE" id="PS50082">
    <property type="entry name" value="WD_REPEATS_2"/>
    <property type="match status" value="1"/>
</dbReference>
<dbReference type="InterPro" id="IPR011047">
    <property type="entry name" value="Quinoprotein_ADH-like_sf"/>
</dbReference>
<dbReference type="Gene3D" id="2.130.10.10">
    <property type="entry name" value="YVTN repeat-like/Quinoprotein amine dehydrogenase"/>
    <property type="match status" value="2"/>
</dbReference>
<accession>A0A8S3PR51</accession>
<dbReference type="Gene3D" id="1.10.238.10">
    <property type="entry name" value="EF-hand"/>
    <property type="match status" value="1"/>
</dbReference>
<evidence type="ECO:0000256" key="7">
    <source>
        <dbReference type="SAM" id="MobiDB-lite"/>
    </source>
</evidence>
<dbReference type="SUPFAM" id="SSF47473">
    <property type="entry name" value="EF-hand"/>
    <property type="match status" value="1"/>
</dbReference>
<reference evidence="8" key="1">
    <citation type="submission" date="2021-03" db="EMBL/GenBank/DDBJ databases">
        <authorList>
            <person name="Bekaert M."/>
        </authorList>
    </citation>
    <scope>NUCLEOTIDE SEQUENCE</scope>
</reference>
<feature type="compositionally biased region" description="Low complexity" evidence="7">
    <location>
        <begin position="117"/>
        <end position="127"/>
    </location>
</feature>
<evidence type="ECO:0000313" key="9">
    <source>
        <dbReference type="Proteomes" id="UP000683360"/>
    </source>
</evidence>
<dbReference type="FunFam" id="2.130.10.10:FF:000427">
    <property type="entry name" value="WD repeat domain 66"/>
    <property type="match status" value="1"/>
</dbReference>
<dbReference type="Pfam" id="PF00400">
    <property type="entry name" value="WD40"/>
    <property type="match status" value="3"/>
</dbReference>
<dbReference type="InterPro" id="IPR001680">
    <property type="entry name" value="WD40_rpt"/>
</dbReference>
<gene>
    <name evidence="8" type="ORF">MEDL_872</name>
</gene>
<dbReference type="AlphaFoldDB" id="A0A8S3PR51"/>
<evidence type="ECO:0000256" key="5">
    <source>
        <dbReference type="ARBA" id="ARBA00040994"/>
    </source>
</evidence>
<organism evidence="8 9">
    <name type="scientific">Mytilus edulis</name>
    <name type="common">Blue mussel</name>
    <dbReference type="NCBI Taxonomy" id="6550"/>
    <lineage>
        <taxon>Eukaryota</taxon>
        <taxon>Metazoa</taxon>
        <taxon>Spiralia</taxon>
        <taxon>Lophotrochozoa</taxon>
        <taxon>Mollusca</taxon>
        <taxon>Bivalvia</taxon>
        <taxon>Autobranchia</taxon>
        <taxon>Pteriomorphia</taxon>
        <taxon>Mytilida</taxon>
        <taxon>Mytiloidea</taxon>
        <taxon>Mytilidae</taxon>
        <taxon>Mytilinae</taxon>
        <taxon>Mytilus</taxon>
    </lineage>
</organism>
<dbReference type="PANTHER" id="PTHR13720">
    <property type="entry name" value="WD-40 REPEAT PROTEIN"/>
    <property type="match status" value="1"/>
</dbReference>
<dbReference type="GO" id="GO:0031514">
    <property type="term" value="C:motile cilium"/>
    <property type="evidence" value="ECO:0007669"/>
    <property type="project" value="TreeGrafter"/>
</dbReference>
<evidence type="ECO:0000256" key="3">
    <source>
        <dbReference type="ARBA" id="ARBA00022737"/>
    </source>
</evidence>
<evidence type="ECO:0000256" key="6">
    <source>
        <dbReference type="PROSITE-ProRule" id="PRU00221"/>
    </source>
</evidence>